<evidence type="ECO:0000313" key="3">
    <source>
        <dbReference type="EMBL" id="PRZ48352.1"/>
    </source>
</evidence>
<evidence type="ECO:0000313" key="4">
    <source>
        <dbReference type="Proteomes" id="UP000237718"/>
    </source>
</evidence>
<proteinExistence type="predicted"/>
<dbReference type="EMBL" id="PVUF01000004">
    <property type="protein sequence ID" value="PRZ48352.1"/>
    <property type="molecule type" value="Genomic_DNA"/>
</dbReference>
<feature type="region of interest" description="Disordered" evidence="1">
    <location>
        <begin position="771"/>
        <end position="793"/>
    </location>
</feature>
<accession>A0A2T1AIH4</accession>
<evidence type="ECO:0000259" key="2">
    <source>
        <dbReference type="Pfam" id="PF06791"/>
    </source>
</evidence>
<comment type="caution">
    <text evidence="3">The sequence shown here is derived from an EMBL/GenBank/DDBJ whole genome shotgun (WGS) entry which is preliminary data.</text>
</comment>
<organism evidence="3 4">
    <name type="scientific">Tritonibacter scottomollicae</name>
    <name type="common">Epibacterium scottomollicae</name>
    <dbReference type="NCBI Taxonomy" id="483013"/>
    <lineage>
        <taxon>Bacteria</taxon>
        <taxon>Pseudomonadati</taxon>
        <taxon>Pseudomonadota</taxon>
        <taxon>Alphaproteobacteria</taxon>
        <taxon>Rhodobacterales</taxon>
        <taxon>Paracoccaceae</taxon>
        <taxon>Tritonibacter</taxon>
    </lineage>
</organism>
<reference evidence="3 4" key="1">
    <citation type="submission" date="2018-03" db="EMBL/GenBank/DDBJ databases">
        <title>Genomic Encyclopedia of Archaeal and Bacterial Type Strains, Phase II (KMG-II): from individual species to whole genera.</title>
        <authorList>
            <person name="Goeker M."/>
        </authorList>
    </citation>
    <scope>NUCLEOTIDE SEQUENCE [LARGE SCALE GENOMIC DNA]</scope>
    <source>
        <strain evidence="3 4">DSM 25328</strain>
    </source>
</reference>
<dbReference type="RefSeq" id="WP_106163293.1">
    <property type="nucleotide sequence ID" value="NZ_PVUF01000004.1"/>
</dbReference>
<dbReference type="OrthoDB" id="7710249at2"/>
<dbReference type="AlphaFoldDB" id="A0A2T1AIH4"/>
<feature type="compositionally biased region" description="Basic and acidic residues" evidence="1">
    <location>
        <begin position="471"/>
        <end position="483"/>
    </location>
</feature>
<feature type="region of interest" description="Disordered" evidence="1">
    <location>
        <begin position="471"/>
        <end position="524"/>
    </location>
</feature>
<protein>
    <submittedName>
        <fullName evidence="3">Tail length tape measure protein</fullName>
    </submittedName>
</protein>
<dbReference type="InterPro" id="IPR009628">
    <property type="entry name" value="Phage_tape_measure_N"/>
</dbReference>
<sequence length="793" mass="84922">MTFVVQGEILMDGSDAKSELQRLRSENAKLVASTDKVNQSTTRWGRAMSGVRSRVSALRSNTASWVAGLRNVDQSQALAAGSAANLTAQFNDIGVMMAAGQDPMQLAIQQGTQITQVFGNRGAAAALGATRQAVLNMISPLNLITIGSIAAGAALVNWLSSAGEEAESFEDRLKAMSDAVSTFGDRQEDAFQSAADMIKKFGSASPELRAILGDLALMSKLEAKEELDEISESVRDLVLDLSFLDDRTSRSAAQDFLGLSSISSKARELGAIFAYNLEILSKSEDPVTKLRAALDVRDMLLEAGGGIENLNAQQREFYQGLAQLIQQLELFGARIRQPWEDLRETGSDLWSSLAANAQDYLGNRLEIDAAARSTIQQLQLEAEINEAIRVSGEGSVEVAELRLQAERELHQERVNELEITETLKAEMMASWDAANGVASVDMAGNISLAADQAQRLKEQLHAARGARIMARVRENPDFSDPRGESPGAGNSDYVYHDQGLPPVRMPPNPRKSRSGGGAAATNRERKAIEELLRREAERLEVLRETDPVQQEMIRHREAMKSATDAEREALEKIVRERVEEQQVIEATQQAGAFLGDTMGDVLTALQAQGDDAAAAWDRVKASIAAAILEAALLGDGPLAGVFGTADGGGLLGSLFGVQKKADGGIITGQGGDRSDKEIALVSPGEFFVNAKATRKHRHLLEAINAGALLPGMAPAFANGGAFAAPPLPSAPGGSLGAETGGGVSRVLIQPSPLFKAVVEQQSRDTAIEVTETYDREHSRSTFDRNVNDPWSVG</sequence>
<dbReference type="Pfam" id="PF06791">
    <property type="entry name" value="TMP_2"/>
    <property type="match status" value="1"/>
</dbReference>
<gene>
    <name evidence="3" type="ORF">CLV89_104180</name>
</gene>
<feature type="compositionally biased region" description="Basic and acidic residues" evidence="1">
    <location>
        <begin position="771"/>
        <end position="786"/>
    </location>
</feature>
<evidence type="ECO:0000256" key="1">
    <source>
        <dbReference type="SAM" id="MobiDB-lite"/>
    </source>
</evidence>
<name>A0A2T1AIH4_TRISK</name>
<feature type="domain" description="Bacteriophage tail tape measure N-terminal" evidence="2">
    <location>
        <begin position="74"/>
        <end position="210"/>
    </location>
</feature>
<dbReference type="Proteomes" id="UP000237718">
    <property type="component" value="Unassembled WGS sequence"/>
</dbReference>